<name>A0A926UUZ7_9CYAN</name>
<reference evidence="1" key="2">
    <citation type="submission" date="2020-08" db="EMBL/GenBank/DDBJ databases">
        <authorList>
            <person name="Chen M."/>
            <person name="Teng W."/>
            <person name="Zhao L."/>
            <person name="Hu C."/>
            <person name="Zhou Y."/>
            <person name="Han B."/>
            <person name="Song L."/>
            <person name="Shu W."/>
        </authorList>
    </citation>
    <scope>NUCLEOTIDE SEQUENCE</scope>
    <source>
        <strain evidence="1">FACHB-1277</strain>
    </source>
</reference>
<comment type="caution">
    <text evidence="1">The sequence shown here is derived from an EMBL/GenBank/DDBJ whole genome shotgun (WGS) entry which is preliminary data.</text>
</comment>
<proteinExistence type="predicted"/>
<protein>
    <submittedName>
        <fullName evidence="1">Uncharacterized protein</fullName>
    </submittedName>
</protein>
<organism evidence="1 2">
    <name type="scientific">Pseudanabaena cinerea FACHB-1277</name>
    <dbReference type="NCBI Taxonomy" id="2949581"/>
    <lineage>
        <taxon>Bacteria</taxon>
        <taxon>Bacillati</taxon>
        <taxon>Cyanobacteriota</taxon>
        <taxon>Cyanophyceae</taxon>
        <taxon>Pseudanabaenales</taxon>
        <taxon>Pseudanabaenaceae</taxon>
        <taxon>Pseudanabaena</taxon>
        <taxon>Pseudanabaena cinerea</taxon>
    </lineage>
</organism>
<dbReference type="AlphaFoldDB" id="A0A926UUZ7"/>
<reference evidence="1" key="1">
    <citation type="journal article" date="2015" name="ISME J.">
        <title>Draft Genome Sequence of Streptomyces incarnatus NRRL8089, which Produces the Nucleoside Antibiotic Sinefungin.</title>
        <authorList>
            <person name="Oshima K."/>
            <person name="Hattori M."/>
            <person name="Shimizu H."/>
            <person name="Fukuda K."/>
            <person name="Nemoto M."/>
            <person name="Inagaki K."/>
            <person name="Tamura T."/>
        </authorList>
    </citation>
    <scope>NUCLEOTIDE SEQUENCE</scope>
    <source>
        <strain evidence="1">FACHB-1277</strain>
    </source>
</reference>
<keyword evidence="2" id="KW-1185">Reference proteome</keyword>
<evidence type="ECO:0000313" key="1">
    <source>
        <dbReference type="EMBL" id="MBD2151719.1"/>
    </source>
</evidence>
<gene>
    <name evidence="1" type="ORF">H6F44_16555</name>
</gene>
<accession>A0A926UUZ7</accession>
<evidence type="ECO:0000313" key="2">
    <source>
        <dbReference type="Proteomes" id="UP000631421"/>
    </source>
</evidence>
<dbReference type="EMBL" id="JACJPY010000064">
    <property type="protein sequence ID" value="MBD2151719.1"/>
    <property type="molecule type" value="Genomic_DNA"/>
</dbReference>
<dbReference type="RefSeq" id="WP_190352136.1">
    <property type="nucleotide sequence ID" value="NZ_JACJPY010000064.1"/>
</dbReference>
<dbReference type="Proteomes" id="UP000631421">
    <property type="component" value="Unassembled WGS sequence"/>
</dbReference>
<sequence>MQSDAFPTPPIYGYLFQPRLLQPFSGFDHEPEIAIELTISNHVSDRHLEKLRSHSHANGLNTLLNDIEALIVNCSHEEAQLFWSAADHLKFKHKHCSV</sequence>